<organism evidence="4 5">
    <name type="scientific">Pseudonocardia aurantiaca</name>
    <dbReference type="NCBI Taxonomy" id="75290"/>
    <lineage>
        <taxon>Bacteria</taxon>
        <taxon>Bacillati</taxon>
        <taxon>Actinomycetota</taxon>
        <taxon>Actinomycetes</taxon>
        <taxon>Pseudonocardiales</taxon>
        <taxon>Pseudonocardiaceae</taxon>
        <taxon>Pseudonocardia</taxon>
    </lineage>
</organism>
<evidence type="ECO:0000256" key="3">
    <source>
        <dbReference type="SAM" id="SignalP"/>
    </source>
</evidence>
<dbReference type="Gene3D" id="3.40.190.10">
    <property type="entry name" value="Periplasmic binding protein-like II"/>
    <property type="match status" value="2"/>
</dbReference>
<gene>
    <name evidence="4" type="ORF">ACFSCY_06675</name>
</gene>
<name>A0ABW4FEQ6_9PSEU</name>
<reference evidence="5" key="1">
    <citation type="journal article" date="2019" name="Int. J. Syst. Evol. Microbiol.">
        <title>The Global Catalogue of Microorganisms (GCM) 10K type strain sequencing project: providing services to taxonomists for standard genome sequencing and annotation.</title>
        <authorList>
            <consortium name="The Broad Institute Genomics Platform"/>
            <consortium name="The Broad Institute Genome Sequencing Center for Infectious Disease"/>
            <person name="Wu L."/>
            <person name="Ma J."/>
        </authorList>
    </citation>
    <scope>NUCLEOTIDE SEQUENCE [LARGE SCALE GENOMIC DNA]</scope>
    <source>
        <strain evidence="5">JCM 12165</strain>
    </source>
</reference>
<keyword evidence="5" id="KW-1185">Reference proteome</keyword>
<dbReference type="CDD" id="cd01071">
    <property type="entry name" value="PBP2_PhnD_like"/>
    <property type="match status" value="1"/>
</dbReference>
<dbReference type="Proteomes" id="UP001597145">
    <property type="component" value="Unassembled WGS sequence"/>
</dbReference>
<dbReference type="PANTHER" id="PTHR35841">
    <property type="entry name" value="PHOSPHONATES-BINDING PERIPLASMIC PROTEIN"/>
    <property type="match status" value="1"/>
</dbReference>
<dbReference type="Pfam" id="PF12974">
    <property type="entry name" value="Phosphonate-bd"/>
    <property type="match status" value="1"/>
</dbReference>
<feature type="signal peptide" evidence="3">
    <location>
        <begin position="1"/>
        <end position="27"/>
    </location>
</feature>
<dbReference type="PANTHER" id="PTHR35841:SF1">
    <property type="entry name" value="PHOSPHONATES-BINDING PERIPLASMIC PROTEIN"/>
    <property type="match status" value="1"/>
</dbReference>
<evidence type="ECO:0000313" key="4">
    <source>
        <dbReference type="EMBL" id="MFD1529119.1"/>
    </source>
</evidence>
<keyword evidence="2 3" id="KW-0732">Signal</keyword>
<dbReference type="PROSITE" id="PS51257">
    <property type="entry name" value="PROKAR_LIPOPROTEIN"/>
    <property type="match status" value="1"/>
</dbReference>
<proteinExistence type="inferred from homology"/>
<dbReference type="SUPFAM" id="SSF53850">
    <property type="entry name" value="Periplasmic binding protein-like II"/>
    <property type="match status" value="1"/>
</dbReference>
<dbReference type="InterPro" id="IPR005770">
    <property type="entry name" value="PhnD"/>
</dbReference>
<accession>A0ABW4FEQ6</accession>
<dbReference type="RefSeq" id="WP_343975061.1">
    <property type="nucleotide sequence ID" value="NZ_BAAAJG010000008.1"/>
</dbReference>
<sequence length="320" mass="32950">MRSTIRRAAVAVVGAALLALTACGQSAAENPGQAQGGQAGEPGTLVFAAVPSEESTSLQQSYQTVISLLEKETGATVQFQNATDYAAVIEGMRAGKIDVAMFGPFSYVLAKNQDPGITPVAAMVDTKGAQPGYKSYGITKADSTINDLAGFAGHTVCFVDPASTSGYLYPTAGLMTAGVNPETGVKPTFAGGHDASVLAVASGQCDAGFSEDVMVDTQLIKSGQLKPGELKIVWKSDTIPGSPIAIASDVAPELRQKIVDTFTQEANVDYLTANGVCSSADQCKLGSDGAWGYVPVDDALYNGIRQVCDVTKAKSCTSLG</sequence>
<feature type="chain" id="PRO_5046715267" evidence="3">
    <location>
        <begin position="28"/>
        <end position="320"/>
    </location>
</feature>
<comment type="similarity">
    <text evidence="1">Belongs to the phosphate/phosphite/phosphonate binding protein family.</text>
</comment>
<dbReference type="NCBIfam" id="TIGR01098">
    <property type="entry name" value="3A0109s03R"/>
    <property type="match status" value="1"/>
</dbReference>
<protein>
    <submittedName>
        <fullName evidence="4">Phosphate/phosphite/phosphonate ABC transporter substrate-binding protein</fullName>
    </submittedName>
</protein>
<comment type="caution">
    <text evidence="4">The sequence shown here is derived from an EMBL/GenBank/DDBJ whole genome shotgun (WGS) entry which is preliminary data.</text>
</comment>
<evidence type="ECO:0000313" key="5">
    <source>
        <dbReference type="Proteomes" id="UP001597145"/>
    </source>
</evidence>
<dbReference type="EMBL" id="JBHUCP010000004">
    <property type="protein sequence ID" value="MFD1529119.1"/>
    <property type="molecule type" value="Genomic_DNA"/>
</dbReference>
<evidence type="ECO:0000256" key="1">
    <source>
        <dbReference type="ARBA" id="ARBA00007162"/>
    </source>
</evidence>
<evidence type="ECO:0000256" key="2">
    <source>
        <dbReference type="ARBA" id="ARBA00022729"/>
    </source>
</evidence>